<sequence length="93" mass="10485">MAATSDSHDLPTLVLPPMEQLQVLLKHAMEGQVKALQQELDHLSQHNQRYQVFIGQLQPLVQGFKILQIRQFLQDLVRQSQESPTGLGKGDSL</sequence>
<evidence type="ECO:0000313" key="1">
    <source>
        <dbReference type="EMBL" id="MEE3720051.1"/>
    </source>
</evidence>
<keyword evidence="2" id="KW-1185">Reference proteome</keyword>
<protein>
    <submittedName>
        <fullName evidence="1">Uncharacterized protein</fullName>
    </submittedName>
</protein>
<dbReference type="AlphaFoldDB" id="A0AAW9QCA1"/>
<gene>
    <name evidence="1" type="ORF">V2H45_25260</name>
</gene>
<organism evidence="1 2">
    <name type="scientific">Tumidithrix elongata BACA0141</name>
    <dbReference type="NCBI Taxonomy" id="2716417"/>
    <lineage>
        <taxon>Bacteria</taxon>
        <taxon>Bacillati</taxon>
        <taxon>Cyanobacteriota</taxon>
        <taxon>Cyanophyceae</taxon>
        <taxon>Pseudanabaenales</taxon>
        <taxon>Pseudanabaenaceae</taxon>
        <taxon>Tumidithrix</taxon>
        <taxon>Tumidithrix elongata</taxon>
    </lineage>
</organism>
<reference evidence="1" key="1">
    <citation type="submission" date="2024-01" db="EMBL/GenBank/DDBJ databases">
        <title>Bank of Algae and Cyanobacteria of the Azores (BACA) strain genomes.</title>
        <authorList>
            <person name="Luz R."/>
            <person name="Cordeiro R."/>
            <person name="Fonseca A."/>
            <person name="Goncalves V."/>
        </authorList>
    </citation>
    <scope>NUCLEOTIDE SEQUENCE</scope>
    <source>
        <strain evidence="1">BACA0141</strain>
    </source>
</reference>
<accession>A0AAW9QCA1</accession>
<dbReference type="Proteomes" id="UP001333818">
    <property type="component" value="Unassembled WGS sequence"/>
</dbReference>
<name>A0AAW9QCA1_9CYAN</name>
<comment type="caution">
    <text evidence="1">The sequence shown here is derived from an EMBL/GenBank/DDBJ whole genome shotgun (WGS) entry which is preliminary data.</text>
</comment>
<dbReference type="EMBL" id="JAZBJZ010000220">
    <property type="protein sequence ID" value="MEE3720051.1"/>
    <property type="molecule type" value="Genomic_DNA"/>
</dbReference>
<evidence type="ECO:0000313" key="2">
    <source>
        <dbReference type="Proteomes" id="UP001333818"/>
    </source>
</evidence>
<proteinExistence type="predicted"/>
<dbReference type="RefSeq" id="WP_330486491.1">
    <property type="nucleotide sequence ID" value="NZ_JAZBJZ010000220.1"/>
</dbReference>